<feature type="compositionally biased region" description="Low complexity" evidence="1">
    <location>
        <begin position="7"/>
        <end position="18"/>
    </location>
</feature>
<feature type="non-terminal residue" evidence="2">
    <location>
        <position position="1"/>
    </location>
</feature>
<proteinExistence type="predicted"/>
<protein>
    <submittedName>
        <fullName evidence="2">Uncharacterized protein</fullName>
    </submittedName>
</protein>
<name>A0A8K0PAJ0_LADFU</name>
<feature type="compositionally biased region" description="Low complexity" evidence="1">
    <location>
        <begin position="78"/>
        <end position="95"/>
    </location>
</feature>
<organism evidence="2 3">
    <name type="scientific">Ladona fulva</name>
    <name type="common">Scarce chaser dragonfly</name>
    <name type="synonym">Libellula fulva</name>
    <dbReference type="NCBI Taxonomy" id="123851"/>
    <lineage>
        <taxon>Eukaryota</taxon>
        <taxon>Metazoa</taxon>
        <taxon>Ecdysozoa</taxon>
        <taxon>Arthropoda</taxon>
        <taxon>Hexapoda</taxon>
        <taxon>Insecta</taxon>
        <taxon>Pterygota</taxon>
        <taxon>Palaeoptera</taxon>
        <taxon>Odonata</taxon>
        <taxon>Epiprocta</taxon>
        <taxon>Anisoptera</taxon>
        <taxon>Libelluloidea</taxon>
        <taxon>Libellulidae</taxon>
        <taxon>Ladona</taxon>
    </lineage>
</organism>
<evidence type="ECO:0000313" key="3">
    <source>
        <dbReference type="Proteomes" id="UP000792457"/>
    </source>
</evidence>
<accession>A0A8K0PAJ0</accession>
<dbReference type="EMBL" id="KZ309244">
    <property type="protein sequence ID" value="KAG8237918.1"/>
    <property type="molecule type" value="Genomic_DNA"/>
</dbReference>
<comment type="caution">
    <text evidence="2">The sequence shown here is derived from an EMBL/GenBank/DDBJ whole genome shotgun (WGS) entry which is preliminary data.</text>
</comment>
<feature type="region of interest" description="Disordered" evidence="1">
    <location>
        <begin position="1"/>
        <end position="95"/>
    </location>
</feature>
<dbReference type="Proteomes" id="UP000792457">
    <property type="component" value="Unassembled WGS sequence"/>
</dbReference>
<reference evidence="2" key="1">
    <citation type="submission" date="2013-04" db="EMBL/GenBank/DDBJ databases">
        <authorList>
            <person name="Qu J."/>
            <person name="Murali S.C."/>
            <person name="Bandaranaike D."/>
            <person name="Bellair M."/>
            <person name="Blankenburg K."/>
            <person name="Chao H."/>
            <person name="Dinh H."/>
            <person name="Doddapaneni H."/>
            <person name="Downs B."/>
            <person name="Dugan-Rocha S."/>
            <person name="Elkadiri S."/>
            <person name="Gnanaolivu R.D."/>
            <person name="Hernandez B."/>
            <person name="Javaid M."/>
            <person name="Jayaseelan J.C."/>
            <person name="Lee S."/>
            <person name="Li M."/>
            <person name="Ming W."/>
            <person name="Munidasa M."/>
            <person name="Muniz J."/>
            <person name="Nguyen L."/>
            <person name="Ongeri F."/>
            <person name="Osuji N."/>
            <person name="Pu L.-L."/>
            <person name="Puazo M."/>
            <person name="Qu C."/>
            <person name="Quiroz J."/>
            <person name="Raj R."/>
            <person name="Weissenberger G."/>
            <person name="Xin Y."/>
            <person name="Zou X."/>
            <person name="Han Y."/>
            <person name="Richards S."/>
            <person name="Worley K."/>
            <person name="Muzny D."/>
            <person name="Gibbs R."/>
        </authorList>
    </citation>
    <scope>NUCLEOTIDE SEQUENCE</scope>
    <source>
        <strain evidence="2">Sampled in the wild</strain>
    </source>
</reference>
<keyword evidence="3" id="KW-1185">Reference proteome</keyword>
<gene>
    <name evidence="2" type="ORF">J437_LFUL018027</name>
</gene>
<dbReference type="AlphaFoldDB" id="A0A8K0PAJ0"/>
<reference evidence="2" key="2">
    <citation type="submission" date="2017-10" db="EMBL/GenBank/DDBJ databases">
        <title>Ladona fulva Genome sequencing and assembly.</title>
        <authorList>
            <person name="Murali S."/>
            <person name="Richards S."/>
            <person name="Bandaranaike D."/>
            <person name="Bellair M."/>
            <person name="Blankenburg K."/>
            <person name="Chao H."/>
            <person name="Dinh H."/>
            <person name="Doddapaneni H."/>
            <person name="Dugan-Rocha S."/>
            <person name="Elkadiri S."/>
            <person name="Gnanaolivu R."/>
            <person name="Hernandez B."/>
            <person name="Skinner E."/>
            <person name="Javaid M."/>
            <person name="Lee S."/>
            <person name="Li M."/>
            <person name="Ming W."/>
            <person name="Munidasa M."/>
            <person name="Muniz J."/>
            <person name="Nguyen L."/>
            <person name="Hughes D."/>
            <person name="Osuji N."/>
            <person name="Pu L.-L."/>
            <person name="Puazo M."/>
            <person name="Qu C."/>
            <person name="Quiroz J."/>
            <person name="Raj R."/>
            <person name="Weissenberger G."/>
            <person name="Xin Y."/>
            <person name="Zou X."/>
            <person name="Han Y."/>
            <person name="Worley K."/>
            <person name="Muzny D."/>
            <person name="Gibbs R."/>
        </authorList>
    </citation>
    <scope>NUCLEOTIDE SEQUENCE</scope>
    <source>
        <strain evidence="2">Sampled in the wild</strain>
    </source>
</reference>
<evidence type="ECO:0000256" key="1">
    <source>
        <dbReference type="SAM" id="MobiDB-lite"/>
    </source>
</evidence>
<dbReference type="OrthoDB" id="8709537at2759"/>
<evidence type="ECO:0000313" key="2">
    <source>
        <dbReference type="EMBL" id="KAG8237918.1"/>
    </source>
</evidence>
<feature type="compositionally biased region" description="Polar residues" evidence="1">
    <location>
        <begin position="32"/>
        <end position="51"/>
    </location>
</feature>
<sequence length="95" mass="9667">MRPTPSPTGSTGSRSMSPAVGQQNIPMPPRPSSGQSDSSGPTRSPMATQGGYQPAVAPPPHMHVYKIGAHPGVGPPGGQSQISSYSSQGQQYPQG</sequence>